<protein>
    <submittedName>
        <fullName evidence="1">Uncharacterized protein</fullName>
    </submittedName>
</protein>
<reference evidence="1" key="1">
    <citation type="submission" date="2020-05" db="EMBL/GenBank/DDBJ databases">
        <title>Large-scale comparative analyses of tick genomes elucidate their genetic diversity and vector capacities.</title>
        <authorList>
            <person name="Jia N."/>
            <person name="Wang J."/>
            <person name="Shi W."/>
            <person name="Du L."/>
            <person name="Sun Y."/>
            <person name="Zhan W."/>
            <person name="Jiang J."/>
            <person name="Wang Q."/>
            <person name="Zhang B."/>
            <person name="Ji P."/>
            <person name="Sakyi L.B."/>
            <person name="Cui X."/>
            <person name="Yuan T."/>
            <person name="Jiang B."/>
            <person name="Yang W."/>
            <person name="Lam T.T.-Y."/>
            <person name="Chang Q."/>
            <person name="Ding S."/>
            <person name="Wang X."/>
            <person name="Zhu J."/>
            <person name="Ruan X."/>
            <person name="Zhao L."/>
            <person name="Wei J."/>
            <person name="Que T."/>
            <person name="Du C."/>
            <person name="Cheng J."/>
            <person name="Dai P."/>
            <person name="Han X."/>
            <person name="Huang E."/>
            <person name="Gao Y."/>
            <person name="Liu J."/>
            <person name="Shao H."/>
            <person name="Ye R."/>
            <person name="Li L."/>
            <person name="Wei W."/>
            <person name="Wang X."/>
            <person name="Wang C."/>
            <person name="Yang T."/>
            <person name="Huo Q."/>
            <person name="Li W."/>
            <person name="Guo W."/>
            <person name="Chen H."/>
            <person name="Zhou L."/>
            <person name="Ni X."/>
            <person name="Tian J."/>
            <person name="Zhou Y."/>
            <person name="Sheng Y."/>
            <person name="Liu T."/>
            <person name="Pan Y."/>
            <person name="Xia L."/>
            <person name="Li J."/>
            <person name="Zhao F."/>
            <person name="Cao W."/>
        </authorList>
    </citation>
    <scope>NUCLEOTIDE SEQUENCE</scope>
    <source>
        <strain evidence="1">Hyas-2018</strain>
    </source>
</reference>
<proteinExistence type="predicted"/>
<evidence type="ECO:0000313" key="1">
    <source>
        <dbReference type="EMBL" id="KAH6939848.1"/>
    </source>
</evidence>
<keyword evidence="2" id="KW-1185">Reference proteome</keyword>
<dbReference type="EMBL" id="CM023482">
    <property type="protein sequence ID" value="KAH6939848.1"/>
    <property type="molecule type" value="Genomic_DNA"/>
</dbReference>
<comment type="caution">
    <text evidence="1">The sequence shown here is derived from an EMBL/GenBank/DDBJ whole genome shotgun (WGS) entry which is preliminary data.</text>
</comment>
<name>A0ACB7SYQ7_HYAAI</name>
<sequence length="524" mass="57278">MGRADELKLEIEALKLQLEVEKLKTARFLQKAVQARSETSGLGRYAKDLKAVLVPMPADDTMVPAWFKMAEMLLKMLGVPEEMQGTLVLPFLTEKVRTSLSGTCSYEELKEKVLKELKLTPTEYRRCFPEIKKEVREQSYDRTKLTGSFGKAVTTELVCVPLGLTCPSGNTQRVSLPCAVTPELTTSAEVLLNPGDYDSHCLGRSRSEPTLEGSNCGLVERSTEQDVVVTSRNEVDSAAPICDEDIARDAVGEEPNQGGKENMCLGATLEPTHESEKEVSLRPRTTTPSTEGPFTWPPYPETYLPWELDDSRGESKNSSAEAPDTANVVPAAVVLEQQQPTDDALATALDAAPEDEQLELRAAPMPAPEEPAHKTALQQDTADPASAPPETSAAHRRQQRQKKDVPWTLQTDDTDTPDLGEDEFSQRRRGRASPIVAAKGPSTGKVEAGITLEYKTAATHFELTDTVVGNDSASYLSYDDGTLLSTAVTHDKTTEKEEELETENGTGIEETSETLASQHLVESR</sequence>
<accession>A0ACB7SYQ7</accession>
<organism evidence="1 2">
    <name type="scientific">Hyalomma asiaticum</name>
    <name type="common">Tick</name>
    <dbReference type="NCBI Taxonomy" id="266040"/>
    <lineage>
        <taxon>Eukaryota</taxon>
        <taxon>Metazoa</taxon>
        <taxon>Ecdysozoa</taxon>
        <taxon>Arthropoda</taxon>
        <taxon>Chelicerata</taxon>
        <taxon>Arachnida</taxon>
        <taxon>Acari</taxon>
        <taxon>Parasitiformes</taxon>
        <taxon>Ixodida</taxon>
        <taxon>Ixodoidea</taxon>
        <taxon>Ixodidae</taxon>
        <taxon>Hyalomminae</taxon>
        <taxon>Hyalomma</taxon>
    </lineage>
</organism>
<gene>
    <name evidence="1" type="ORF">HPB50_021894</name>
</gene>
<dbReference type="Proteomes" id="UP000821845">
    <property type="component" value="Chromosome 2"/>
</dbReference>
<evidence type="ECO:0000313" key="2">
    <source>
        <dbReference type="Proteomes" id="UP000821845"/>
    </source>
</evidence>